<proteinExistence type="predicted"/>
<gene>
    <name evidence="1" type="ORF">EZS28_004743</name>
</gene>
<dbReference type="InterPro" id="IPR036388">
    <property type="entry name" value="WH-like_DNA-bd_sf"/>
</dbReference>
<dbReference type="OrthoDB" id="6779723at2759"/>
<name>A0A5J4WZV7_9EUKA</name>
<feature type="non-terminal residue" evidence="1">
    <location>
        <position position="1"/>
    </location>
</feature>
<reference evidence="1 2" key="1">
    <citation type="submission" date="2019-03" db="EMBL/GenBank/DDBJ databases">
        <title>Single cell metagenomics reveals metabolic interactions within the superorganism composed of flagellate Streblomastix strix and complex community of Bacteroidetes bacteria on its surface.</title>
        <authorList>
            <person name="Treitli S.C."/>
            <person name="Kolisko M."/>
            <person name="Husnik F."/>
            <person name="Keeling P."/>
            <person name="Hampl V."/>
        </authorList>
    </citation>
    <scope>NUCLEOTIDE SEQUENCE [LARGE SCALE GENOMIC DNA]</scope>
    <source>
        <strain evidence="1">ST1C</strain>
    </source>
</reference>
<accession>A0A5J4WZV7</accession>
<organism evidence="1 2">
    <name type="scientific">Streblomastix strix</name>
    <dbReference type="NCBI Taxonomy" id="222440"/>
    <lineage>
        <taxon>Eukaryota</taxon>
        <taxon>Metamonada</taxon>
        <taxon>Preaxostyla</taxon>
        <taxon>Oxymonadida</taxon>
        <taxon>Streblomastigidae</taxon>
        <taxon>Streblomastix</taxon>
    </lineage>
</organism>
<dbReference type="EMBL" id="SNRW01000693">
    <property type="protein sequence ID" value="KAA6399729.1"/>
    <property type="molecule type" value="Genomic_DNA"/>
</dbReference>
<dbReference type="AlphaFoldDB" id="A0A5J4WZV7"/>
<dbReference type="InterPro" id="IPR009057">
    <property type="entry name" value="Homeodomain-like_sf"/>
</dbReference>
<protein>
    <recommendedName>
        <fullName evidence="3">Transposase Tc1-like domain-containing protein</fullName>
    </recommendedName>
</protein>
<comment type="caution">
    <text evidence="1">The sequence shown here is derived from an EMBL/GenBank/DDBJ whole genome shotgun (WGS) entry which is preliminary data.</text>
</comment>
<dbReference type="Proteomes" id="UP000324800">
    <property type="component" value="Unassembled WGS sequence"/>
</dbReference>
<dbReference type="Gene3D" id="1.10.10.10">
    <property type="entry name" value="Winged helix-like DNA-binding domain superfamily/Winged helix DNA-binding domain"/>
    <property type="match status" value="1"/>
</dbReference>
<sequence length="384" mass="44910">KTPGNKQNELKQIFTEVRTRSTSDARNGSRYLELKIRKMLQKFEVENEQTVRQIAQAQDIDIYELAQQIIYFASEPSVQHMEVSPVYQMVRQLHKDKANCFKIIDIPNFIQSLANITNNFEWEQNYIFEKEIRIYSKYCIYLINAIGDNRVKDAITKALYSTTSLMNEISAASATFIEDIRGKMIMNSICGFFIDRQREKNTITQMRPFLVNPKWAEEIFEAEGGNEEIEAHLTNRKVYYGEIIYCVSCLQMVPSPHAKRRKKLNSLKRMQVVTLYENGMRIPEISRKKHIPVETVRYTVKYANPNIDYEDAPRSGRRRKTTPREDRVIRTFGRKNRYLSAERQANAVAASHNINVSPQTVKNRLKEIGLIPRVLKKRPMLSRK</sequence>
<evidence type="ECO:0008006" key="3">
    <source>
        <dbReference type="Google" id="ProtNLM"/>
    </source>
</evidence>
<evidence type="ECO:0000313" key="2">
    <source>
        <dbReference type="Proteomes" id="UP000324800"/>
    </source>
</evidence>
<evidence type="ECO:0000313" key="1">
    <source>
        <dbReference type="EMBL" id="KAA6399729.1"/>
    </source>
</evidence>
<dbReference type="SUPFAM" id="SSF46689">
    <property type="entry name" value="Homeodomain-like"/>
    <property type="match status" value="1"/>
</dbReference>